<gene>
    <name evidence="3" type="ORF">SAMN05444682_101206</name>
</gene>
<dbReference type="Pfam" id="PF12146">
    <property type="entry name" value="Hydrolase_4"/>
    <property type="match status" value="1"/>
</dbReference>
<dbReference type="InterPro" id="IPR029058">
    <property type="entry name" value="AB_hydrolase_fold"/>
</dbReference>
<dbReference type="PANTHER" id="PTHR43265:SF1">
    <property type="entry name" value="ESTERASE ESTD"/>
    <property type="match status" value="1"/>
</dbReference>
<organism evidence="3 4">
    <name type="scientific">Parapedobacter indicus</name>
    <dbReference type="NCBI Taxonomy" id="1477437"/>
    <lineage>
        <taxon>Bacteria</taxon>
        <taxon>Pseudomonadati</taxon>
        <taxon>Bacteroidota</taxon>
        <taxon>Sphingobacteriia</taxon>
        <taxon>Sphingobacteriales</taxon>
        <taxon>Sphingobacteriaceae</taxon>
        <taxon>Parapedobacter</taxon>
    </lineage>
</organism>
<dbReference type="SUPFAM" id="SSF53474">
    <property type="entry name" value="alpha/beta-Hydrolases"/>
    <property type="match status" value="1"/>
</dbReference>
<reference evidence="3 4" key="1">
    <citation type="submission" date="2016-10" db="EMBL/GenBank/DDBJ databases">
        <authorList>
            <person name="de Groot N.N."/>
        </authorList>
    </citation>
    <scope>NUCLEOTIDE SEQUENCE [LARGE SCALE GENOMIC DNA]</scope>
    <source>
        <strain evidence="3 4">RK1</strain>
    </source>
</reference>
<evidence type="ECO:0000259" key="2">
    <source>
        <dbReference type="Pfam" id="PF12146"/>
    </source>
</evidence>
<dbReference type="EMBL" id="FOQO01000001">
    <property type="protein sequence ID" value="SFH78525.1"/>
    <property type="molecule type" value="Genomic_DNA"/>
</dbReference>
<feature type="domain" description="Serine aminopeptidase S33" evidence="2">
    <location>
        <begin position="191"/>
        <end position="285"/>
    </location>
</feature>
<dbReference type="InterPro" id="IPR053145">
    <property type="entry name" value="AB_hydrolase_Est10"/>
</dbReference>
<dbReference type="STRING" id="1477437.SAMN05444682_101206"/>
<name>A0A1I3CVK9_9SPHI</name>
<dbReference type="PROSITE" id="PS00708">
    <property type="entry name" value="PRO_ENDOPEP_SER"/>
    <property type="match status" value="1"/>
</dbReference>
<accession>A0A1I3CVK9</accession>
<dbReference type="Gene3D" id="3.40.50.1820">
    <property type="entry name" value="alpha/beta hydrolase"/>
    <property type="match status" value="1"/>
</dbReference>
<keyword evidence="1" id="KW-0378">Hydrolase</keyword>
<proteinExistence type="predicted"/>
<protein>
    <recommendedName>
        <fullName evidence="2">Serine aminopeptidase S33 domain-containing protein</fullName>
    </recommendedName>
</protein>
<dbReference type="GO" id="GO:0004252">
    <property type="term" value="F:serine-type endopeptidase activity"/>
    <property type="evidence" value="ECO:0007669"/>
    <property type="project" value="InterPro"/>
</dbReference>
<dbReference type="Proteomes" id="UP000198670">
    <property type="component" value="Unassembled WGS sequence"/>
</dbReference>
<dbReference type="AlphaFoldDB" id="A0A1I3CVK9"/>
<dbReference type="GO" id="GO:0006508">
    <property type="term" value="P:proteolysis"/>
    <property type="evidence" value="ECO:0007669"/>
    <property type="project" value="InterPro"/>
</dbReference>
<evidence type="ECO:0000313" key="3">
    <source>
        <dbReference type="EMBL" id="SFH78525.1"/>
    </source>
</evidence>
<sequence>MRILTLFLILVTGGQLQAQNPVGIWHGTLDLGKVNLRLIFHIDKKGDGFTATMDSPDQGAAGIPIGSVAFNGGILELEAPALGVRYKGKLEADTTLSGTFYQSGMEIPLYLVKQGNTAAAAEETRPQEPHPPFPYRVDEVTFANPEAGITLAGTLTRPQSGGPFATVVLVSGSGPQNRDEELFGHKPFLVIADYLTRQGYAVLRYDDRGVGASTGDFAAATTADFATDAAAAVTFLQTTANIDPSRIGILGHSEGGMIAPIVASVHPEIAFLILLAAPGIPLDSLLVMQNWMLGEASGVPAEQLEASAKLNKTLYALAAGPAETAVLEKEIRKLLLPVYQSAINRGAITEAAAMEAITQQTASLTSPWMRYFLGFNPGRYLARVTCPVLALNGDRDLQVSAKENLAGIETALRDSGNDDVTIETLPGLNHLFQESETGLPAEYGRISQTFSPIALEEILKWL</sequence>
<dbReference type="OrthoDB" id="9809549at2"/>
<dbReference type="InterPro" id="IPR022742">
    <property type="entry name" value="Hydrolase_4"/>
</dbReference>
<dbReference type="PANTHER" id="PTHR43265">
    <property type="entry name" value="ESTERASE ESTD"/>
    <property type="match status" value="1"/>
</dbReference>
<evidence type="ECO:0000313" key="4">
    <source>
        <dbReference type="Proteomes" id="UP000198670"/>
    </source>
</evidence>
<dbReference type="InterPro" id="IPR002471">
    <property type="entry name" value="Pept_S9_AS"/>
</dbReference>
<keyword evidence="4" id="KW-1185">Reference proteome</keyword>
<dbReference type="GO" id="GO:0052689">
    <property type="term" value="F:carboxylic ester hydrolase activity"/>
    <property type="evidence" value="ECO:0007669"/>
    <property type="project" value="TreeGrafter"/>
</dbReference>
<dbReference type="RefSeq" id="WP_090622829.1">
    <property type="nucleotide sequence ID" value="NZ_FOQO01000001.1"/>
</dbReference>
<evidence type="ECO:0000256" key="1">
    <source>
        <dbReference type="ARBA" id="ARBA00022801"/>
    </source>
</evidence>